<protein>
    <submittedName>
        <fullName evidence="1">Transmembrane protein, putative</fullName>
    </submittedName>
</protein>
<keyword evidence="1" id="KW-0472">Membrane</keyword>
<keyword evidence="2" id="KW-1185">Reference proteome</keyword>
<name>Q245C9_TETTS</name>
<accession>Q245C9</accession>
<organism evidence="1 2">
    <name type="scientific">Tetrahymena thermophila (strain SB210)</name>
    <dbReference type="NCBI Taxonomy" id="312017"/>
    <lineage>
        <taxon>Eukaryota</taxon>
        <taxon>Sar</taxon>
        <taxon>Alveolata</taxon>
        <taxon>Ciliophora</taxon>
        <taxon>Intramacronucleata</taxon>
        <taxon>Oligohymenophorea</taxon>
        <taxon>Hymenostomatida</taxon>
        <taxon>Tetrahymenina</taxon>
        <taxon>Tetrahymenidae</taxon>
        <taxon>Tetrahymena</taxon>
    </lineage>
</organism>
<dbReference type="HOGENOM" id="CLU_2579170_0_0_1"/>
<evidence type="ECO:0000313" key="1">
    <source>
        <dbReference type="EMBL" id="EAS03435.2"/>
    </source>
</evidence>
<proteinExistence type="predicted"/>
<reference evidence="2" key="1">
    <citation type="journal article" date="2006" name="PLoS Biol.">
        <title>Macronuclear genome sequence of the ciliate Tetrahymena thermophila, a model eukaryote.</title>
        <authorList>
            <person name="Eisen J.A."/>
            <person name="Coyne R.S."/>
            <person name="Wu M."/>
            <person name="Wu D."/>
            <person name="Thiagarajan M."/>
            <person name="Wortman J.R."/>
            <person name="Badger J.H."/>
            <person name="Ren Q."/>
            <person name="Amedeo P."/>
            <person name="Jones K.M."/>
            <person name="Tallon L.J."/>
            <person name="Delcher A.L."/>
            <person name="Salzberg S.L."/>
            <person name="Silva J.C."/>
            <person name="Haas B.J."/>
            <person name="Majoros W.H."/>
            <person name="Farzad M."/>
            <person name="Carlton J.M."/>
            <person name="Smith R.K. Jr."/>
            <person name="Garg J."/>
            <person name="Pearlman R.E."/>
            <person name="Karrer K.M."/>
            <person name="Sun L."/>
            <person name="Manning G."/>
            <person name="Elde N.C."/>
            <person name="Turkewitz A.P."/>
            <person name="Asai D.J."/>
            <person name="Wilkes D.E."/>
            <person name="Wang Y."/>
            <person name="Cai H."/>
            <person name="Collins K."/>
            <person name="Stewart B.A."/>
            <person name="Lee S.R."/>
            <person name="Wilamowska K."/>
            <person name="Weinberg Z."/>
            <person name="Ruzzo W.L."/>
            <person name="Wloga D."/>
            <person name="Gaertig J."/>
            <person name="Frankel J."/>
            <person name="Tsao C.-C."/>
            <person name="Gorovsky M.A."/>
            <person name="Keeling P.J."/>
            <person name="Waller R.F."/>
            <person name="Patron N.J."/>
            <person name="Cherry J.M."/>
            <person name="Stover N.A."/>
            <person name="Krieger C.J."/>
            <person name="del Toro C."/>
            <person name="Ryder H.F."/>
            <person name="Williamson S.C."/>
            <person name="Barbeau R.A."/>
            <person name="Hamilton E.P."/>
            <person name="Orias E."/>
        </authorList>
    </citation>
    <scope>NUCLEOTIDE SEQUENCE [LARGE SCALE GENOMIC DNA]</scope>
    <source>
        <strain evidence="2">SB210</strain>
    </source>
</reference>
<dbReference type="AlphaFoldDB" id="Q245C9"/>
<sequence length="189" mass="22316">MIQKTSKKTDVVAQQIIILGFLNGCNAYSIRKENNKKIAYQLQKQNRMKSPFQQQSFIELIIPVKKNQNQACAKCEDRPQRPYNSNYQRHITLSAISILNQKSLASTHHNSNVHLKKRYKENPLKEYKEFMNTKQLIQKNEIKVSHSAIYVYFVKHFQVFVFYSPLFIYINVTSNLKEMPYNKCNIHPD</sequence>
<gene>
    <name evidence="1" type="ORF">TTHERM_00732820</name>
</gene>
<dbReference type="Proteomes" id="UP000009168">
    <property type="component" value="Unassembled WGS sequence"/>
</dbReference>
<dbReference type="GeneID" id="7847097"/>
<dbReference type="InParanoid" id="Q245C9"/>
<dbReference type="KEGG" id="tet:TTHERM_00732820"/>
<dbReference type="EMBL" id="GG662485">
    <property type="protein sequence ID" value="EAS03435.2"/>
    <property type="molecule type" value="Genomic_DNA"/>
</dbReference>
<keyword evidence="1" id="KW-0812">Transmembrane</keyword>
<evidence type="ECO:0000313" key="2">
    <source>
        <dbReference type="Proteomes" id="UP000009168"/>
    </source>
</evidence>
<dbReference type="RefSeq" id="XP_001023680.2">
    <property type="nucleotide sequence ID" value="XM_001023680.2"/>
</dbReference>